<dbReference type="AlphaFoldDB" id="A0A098LF69"/>
<dbReference type="Proteomes" id="UP000030185">
    <property type="component" value="Unassembled WGS sequence"/>
</dbReference>
<feature type="domain" description="DUF7619" evidence="2">
    <location>
        <begin position="516"/>
        <end position="652"/>
    </location>
</feature>
<proteinExistence type="predicted"/>
<dbReference type="STRING" id="153721.MYP_2345"/>
<dbReference type="InterPro" id="IPR055353">
    <property type="entry name" value="DUF7619"/>
</dbReference>
<dbReference type="SUPFAM" id="SSF63829">
    <property type="entry name" value="Calcium-dependent phosphotriesterase"/>
    <property type="match status" value="1"/>
</dbReference>
<dbReference type="EMBL" id="BBLT01000004">
    <property type="protein sequence ID" value="GAL85117.1"/>
    <property type="molecule type" value="Genomic_DNA"/>
</dbReference>
<protein>
    <submittedName>
        <fullName evidence="3">Uncharacterized protein</fullName>
    </submittedName>
</protein>
<dbReference type="Pfam" id="PF18962">
    <property type="entry name" value="Por_Secre_tail"/>
    <property type="match status" value="1"/>
</dbReference>
<evidence type="ECO:0000313" key="4">
    <source>
        <dbReference type="Proteomes" id="UP000030185"/>
    </source>
</evidence>
<dbReference type="Pfam" id="PF24595">
    <property type="entry name" value="DUF7619"/>
    <property type="match status" value="1"/>
</dbReference>
<name>A0A098LF69_9BACT</name>
<dbReference type="InterPro" id="IPR026444">
    <property type="entry name" value="Secre_tail"/>
</dbReference>
<accession>A0A098LF69</accession>
<gene>
    <name evidence="3" type="ORF">MYP_2345</name>
</gene>
<keyword evidence="4" id="KW-1185">Reference proteome</keyword>
<evidence type="ECO:0000259" key="2">
    <source>
        <dbReference type="Pfam" id="PF24595"/>
    </source>
</evidence>
<evidence type="ECO:0000313" key="3">
    <source>
        <dbReference type="EMBL" id="GAL85117.1"/>
    </source>
</evidence>
<feature type="domain" description="Secretion system C-terminal sorting" evidence="1">
    <location>
        <begin position="682"/>
        <end position="747"/>
    </location>
</feature>
<dbReference type="eggNOG" id="COG1361">
    <property type="taxonomic scope" value="Bacteria"/>
</dbReference>
<dbReference type="SUPFAM" id="SSF50998">
    <property type="entry name" value="Quinoprotein alcohol dehydrogenase-like"/>
    <property type="match status" value="1"/>
</dbReference>
<reference evidence="3 4" key="1">
    <citation type="submission" date="2014-09" db="EMBL/GenBank/DDBJ databases">
        <title>Sporocytophaga myxococcoides PG-01 genome sequencing.</title>
        <authorList>
            <person name="Liu L."/>
            <person name="Gao P.J."/>
            <person name="Chen G.J."/>
            <person name="Wang L.S."/>
        </authorList>
    </citation>
    <scope>NUCLEOTIDE SEQUENCE [LARGE SCALE GENOMIC DNA]</scope>
    <source>
        <strain evidence="3 4">PG-01</strain>
    </source>
</reference>
<dbReference type="NCBIfam" id="TIGR04183">
    <property type="entry name" value="Por_Secre_tail"/>
    <property type="match status" value="1"/>
</dbReference>
<sequence>MKYYKEAFYDIGIDQNGNILTTLGYTFLKIDQQGNILTSKPINFRSENEYSFLMDVQSSYNGAYYAGDYPISKLLKLDSDGNTIWEANSYTTLMLEDLQKNLLASNGKRIIKYSPTGKELWTKNYPFTVASINLSDNNEYKIVGQEGDKIVFSKLNELGDTIYTKKYKTSLFAKSQTSDGNLIATGNNGKIFIISEAGDTLGSNVIKKSYISCIEQTKDGFFLASDNNSPANLTKYDLNCRELWSLDIPSSRILSVRALPDQGFIAACTTFVDGNKTILIRGDKNGKIYSNYIKGKISKDINNNCSLDGNEPKNMSGMLVKTEPENLYAITDESGNYSIAVDTGISYKIIPIINSKIGNQSSSCYPFRTVLFNQKQKDSTGNDFFIKQELNPDLKINYSISNRTRCFTGASTITIANYGFADAENVTVSVEAPSFYFIKEANFPFLKSDKFIQFNVGKIETGKIKTIKLIDSISCIAMLNDVANIRSIVSTTTNCIKPKFCKDTVIIRFSVTGSFDPNDKQVFPSLINFEDYFDGNKELNYLIRFQNTGNGEARTVRVVDTLSSSLDIHSIRSIQTSHGSSTKIISSDPLIIEWLFENINLPYQSQSEELSQGFISFSIDLKDGLEDKTIVSNGAAIYFDYNEPVITNRATTLISSEEETETYKESITTGTQKVSSIHSIILFPNPITESSVIRIAPTLNAFKTAVYDSKGIKLLEKDGSGDEVSIHRSDLRPGIYFYQIYTENQEIGKGSFLVK</sequence>
<evidence type="ECO:0000259" key="1">
    <source>
        <dbReference type="Pfam" id="PF18962"/>
    </source>
</evidence>
<comment type="caution">
    <text evidence="3">The sequence shown here is derived from an EMBL/GenBank/DDBJ whole genome shotgun (WGS) entry which is preliminary data.</text>
</comment>
<dbReference type="InterPro" id="IPR011047">
    <property type="entry name" value="Quinoprotein_ADH-like_sf"/>
</dbReference>
<organism evidence="3 4">
    <name type="scientific">Sporocytophaga myxococcoides</name>
    <dbReference type="NCBI Taxonomy" id="153721"/>
    <lineage>
        <taxon>Bacteria</taxon>
        <taxon>Pseudomonadati</taxon>
        <taxon>Bacteroidota</taxon>
        <taxon>Cytophagia</taxon>
        <taxon>Cytophagales</taxon>
        <taxon>Cytophagaceae</taxon>
        <taxon>Sporocytophaga</taxon>
    </lineage>
</organism>